<proteinExistence type="predicted"/>
<evidence type="ECO:0000313" key="1">
    <source>
        <dbReference type="EMBL" id="RWR86205.1"/>
    </source>
</evidence>
<organism evidence="1 2">
    <name type="scientific">Cinnamomum micranthum f. kanehirae</name>
    <dbReference type="NCBI Taxonomy" id="337451"/>
    <lineage>
        <taxon>Eukaryota</taxon>
        <taxon>Viridiplantae</taxon>
        <taxon>Streptophyta</taxon>
        <taxon>Embryophyta</taxon>
        <taxon>Tracheophyta</taxon>
        <taxon>Spermatophyta</taxon>
        <taxon>Magnoliopsida</taxon>
        <taxon>Magnoliidae</taxon>
        <taxon>Laurales</taxon>
        <taxon>Lauraceae</taxon>
        <taxon>Cinnamomum</taxon>
    </lineage>
</organism>
<sequence length="78" mass="9256">MSFSFDLCMRHFDLVRSRELLLPLIKSQSVNVSFSRQPFIYPSLSRKCSGISRIRFNFRIPSFHIEITCRFSISDDMF</sequence>
<gene>
    <name evidence="1" type="ORF">CKAN_01509100</name>
</gene>
<accession>A0A443P616</accession>
<protein>
    <submittedName>
        <fullName evidence="1">Uncharacterized protein</fullName>
    </submittedName>
</protein>
<keyword evidence="2" id="KW-1185">Reference proteome</keyword>
<reference evidence="1 2" key="1">
    <citation type="journal article" date="2019" name="Nat. Plants">
        <title>Stout camphor tree genome fills gaps in understanding of flowering plant genome evolution.</title>
        <authorList>
            <person name="Chaw S.M."/>
            <person name="Liu Y.C."/>
            <person name="Wu Y.W."/>
            <person name="Wang H.Y."/>
            <person name="Lin C.I."/>
            <person name="Wu C.S."/>
            <person name="Ke H.M."/>
            <person name="Chang L.Y."/>
            <person name="Hsu C.Y."/>
            <person name="Yang H.T."/>
            <person name="Sudianto E."/>
            <person name="Hsu M.H."/>
            <person name="Wu K.P."/>
            <person name="Wang L.N."/>
            <person name="Leebens-Mack J.H."/>
            <person name="Tsai I.J."/>
        </authorList>
    </citation>
    <scope>NUCLEOTIDE SEQUENCE [LARGE SCALE GENOMIC DNA]</scope>
    <source>
        <strain evidence="2">cv. Chaw 1501</strain>
        <tissue evidence="1">Young leaves</tissue>
    </source>
</reference>
<dbReference type="EMBL" id="QPKB01000006">
    <property type="protein sequence ID" value="RWR86205.1"/>
    <property type="molecule type" value="Genomic_DNA"/>
</dbReference>
<comment type="caution">
    <text evidence="1">The sequence shown here is derived from an EMBL/GenBank/DDBJ whole genome shotgun (WGS) entry which is preliminary data.</text>
</comment>
<dbReference type="AlphaFoldDB" id="A0A443P616"/>
<dbReference type="Proteomes" id="UP000283530">
    <property type="component" value="Unassembled WGS sequence"/>
</dbReference>
<name>A0A443P616_9MAGN</name>
<evidence type="ECO:0000313" key="2">
    <source>
        <dbReference type="Proteomes" id="UP000283530"/>
    </source>
</evidence>